<feature type="domain" description="C2" evidence="8">
    <location>
        <begin position="665"/>
        <end position="793"/>
    </location>
</feature>
<dbReference type="GO" id="GO:0016020">
    <property type="term" value="C:membrane"/>
    <property type="evidence" value="ECO:0007669"/>
    <property type="project" value="UniProtKB-SubCell"/>
</dbReference>
<evidence type="ECO:0000256" key="2">
    <source>
        <dbReference type="ARBA" id="ARBA00007923"/>
    </source>
</evidence>
<keyword evidence="3 7" id="KW-0812">Transmembrane</keyword>
<dbReference type="InterPro" id="IPR000008">
    <property type="entry name" value="C2_dom"/>
</dbReference>
<keyword evidence="5 7" id="KW-1133">Transmembrane helix</keyword>
<gene>
    <name evidence="9" type="ORF">ZIOFF_018239</name>
</gene>
<dbReference type="FunFam" id="2.60.40.150:FF:000090">
    <property type="entry name" value="C2 domain-containing protein"/>
    <property type="match status" value="1"/>
</dbReference>
<dbReference type="PROSITE" id="PS50004">
    <property type="entry name" value="C2"/>
    <property type="match status" value="4"/>
</dbReference>
<dbReference type="Pfam" id="PF00168">
    <property type="entry name" value="C2"/>
    <property type="match status" value="4"/>
</dbReference>
<dbReference type="CDD" id="cd08378">
    <property type="entry name" value="C2B_MCTP_PRT_plant"/>
    <property type="match status" value="1"/>
</dbReference>
<evidence type="ECO:0000256" key="5">
    <source>
        <dbReference type="ARBA" id="ARBA00022989"/>
    </source>
</evidence>
<comment type="caution">
    <text evidence="9">The sequence shown here is derived from an EMBL/GenBank/DDBJ whole genome shotgun (WGS) entry which is preliminary data.</text>
</comment>
<sequence length="1095" mass="124596">MVDGDGLDSSSYFHTNVFLAFIDASSLSPSFPLMFPFLLLQRNICLKTIEVVALKLKTIAVLVRFERQTAGLRLKSTESRIELTEARNEGLEMFSDFCDGLLEIDFSTLLEFSSTPHQPERKELSSMMSGNLKLGVEVVSAHDLIGKDGQGTVSAYVELEFDGQKFRTTVKEKDVNPVRIAGTSFVPYTDAVELFYPLEKQALWSRVKGELGLKVFLTNDPSIRASNQQPAVEPLLNIPAGGSEAEAVVAAATASFFQDTRPDSVPVRTFHHLPRDPEQQFYSAGAPAVEESVRHVGSEMKAEPPRVMRMLSSSAQQPVDFQLKETSPYLGGGRIVGGRMIPSEKAGAFDLVEKMEYLFIRVVKARGLPAKDITGSLDPYVEVRLGNYKGTTRHFEKNQNPEWNQVFAFPNERVQASVVEVVLKDKDVVKDDFVGIVRLDLHEIPTRVPPDSPLAPEWYRLEGKKGEKLSKGELMLAVWLGTQADESFAYATHSDSIPAVDPHTLSNFIRAKVYHAPRLWYVRVNIIEAHDVLAFDKSRVPDVLCKVRLGNQMLRTKAILSRTANFLWNEEFMFVAAEPFEEDLVLSVEDRVAHNKDEEIGRVHIPLTTIDKRADNRIIHSRWWNLKKHVALDVDQLKEDKFSSKIHARICLDGGYHVLDESTQYSSDLRPTAKQLWKPPIGLLELGILNVAGLHPMKTRETRGTCDPYCVAKYGHKWVRTRTVVDELNPRFNEQYTWDVYDHATVLTVGVFDNCQLVEKDSGSNGGNKDVKIGKVRIRLSTLQTGRIYTNSYPLLVLHNSGVKKMGEIHLAIRFSVTSMLNTIYIYSKPLLPKMHYVLPLPIIQQELLRHQAVQIVAARLSRMEPPLRREVVEYMSDAHSHLWSMRRSKANFFRLMAVFSGLFAVWKWFNNVCSWKNPVTTILVHILFVMLVCFPELILPTVFLYMFLIGVWNYRFRPRYPPHMNTKISHVEAVHPDELDEEFDTYPTSRSPEIVRMRYDRLRSVAGRIQTVVGDIATQGERLLLLLTWRDPRATAMFLVFCLCAAMVLYVTPFQIIAAVCGFYYMRHPRFRHKLPSAPLNFFRRLPARTDSLL</sequence>
<protein>
    <recommendedName>
        <fullName evidence="8">C2 domain-containing protein</fullName>
    </recommendedName>
</protein>
<dbReference type="PANTHER" id="PTHR31425">
    <property type="entry name" value="PHOSPHORIBOSYLANTHRANILATE TRANSFERASE ISOFORM 1"/>
    <property type="match status" value="1"/>
</dbReference>
<evidence type="ECO:0000256" key="3">
    <source>
        <dbReference type="ARBA" id="ARBA00022692"/>
    </source>
</evidence>
<name>A0A8J5LL73_ZINOF</name>
<evidence type="ECO:0000256" key="1">
    <source>
        <dbReference type="ARBA" id="ARBA00004141"/>
    </source>
</evidence>
<dbReference type="Gene3D" id="2.60.40.150">
    <property type="entry name" value="C2 domain"/>
    <property type="match status" value="4"/>
</dbReference>
<accession>A0A8J5LL73</accession>
<dbReference type="InterPro" id="IPR035892">
    <property type="entry name" value="C2_domain_sf"/>
</dbReference>
<dbReference type="InterPro" id="IPR047259">
    <property type="entry name" value="QUIRKY-like"/>
</dbReference>
<dbReference type="CDD" id="cd04019">
    <property type="entry name" value="C2C_MCTP_PRT_plant"/>
    <property type="match status" value="1"/>
</dbReference>
<dbReference type="InterPro" id="IPR047255">
    <property type="entry name" value="C2D_MCTP_PRT_plant"/>
</dbReference>
<evidence type="ECO:0000313" key="9">
    <source>
        <dbReference type="EMBL" id="KAG6521173.1"/>
    </source>
</evidence>
<feature type="transmembrane region" description="Helical" evidence="7">
    <location>
        <begin position="893"/>
        <end position="910"/>
    </location>
</feature>
<dbReference type="Pfam" id="PF08372">
    <property type="entry name" value="PRT_C"/>
    <property type="match status" value="1"/>
</dbReference>
<dbReference type="SMART" id="SM00239">
    <property type="entry name" value="C2"/>
    <property type="match status" value="3"/>
</dbReference>
<comment type="similarity">
    <text evidence="2">Belongs to the MCTP family.</text>
</comment>
<feature type="domain" description="C2" evidence="8">
    <location>
        <begin position="339"/>
        <end position="459"/>
    </location>
</feature>
<dbReference type="FunFam" id="2.60.40.150:FF:000119">
    <property type="entry name" value="C2 domain-containing protein"/>
    <property type="match status" value="1"/>
</dbReference>
<dbReference type="CDD" id="cd08379">
    <property type="entry name" value="C2D_MCTP_PRT_plant"/>
    <property type="match status" value="1"/>
</dbReference>
<dbReference type="InterPro" id="IPR047257">
    <property type="entry name" value="C2B_MCTP_PRT_plant"/>
</dbReference>
<evidence type="ECO:0000313" key="10">
    <source>
        <dbReference type="Proteomes" id="UP000734854"/>
    </source>
</evidence>
<dbReference type="Proteomes" id="UP000734854">
    <property type="component" value="Unassembled WGS sequence"/>
</dbReference>
<evidence type="ECO:0000256" key="7">
    <source>
        <dbReference type="SAM" id="Phobius"/>
    </source>
</evidence>
<feature type="transmembrane region" description="Helical" evidence="7">
    <location>
        <begin position="1039"/>
        <end position="1067"/>
    </location>
</feature>
<evidence type="ECO:0000256" key="6">
    <source>
        <dbReference type="ARBA" id="ARBA00023136"/>
    </source>
</evidence>
<dbReference type="AlphaFoldDB" id="A0A8J5LL73"/>
<evidence type="ECO:0000256" key="4">
    <source>
        <dbReference type="ARBA" id="ARBA00022737"/>
    </source>
</evidence>
<keyword evidence="6 7" id="KW-0472">Membrane</keyword>
<evidence type="ECO:0000259" key="8">
    <source>
        <dbReference type="PROSITE" id="PS50004"/>
    </source>
</evidence>
<dbReference type="FunFam" id="2.60.40.150:FF:000128">
    <property type="entry name" value="C2 domain-containing protein"/>
    <property type="match status" value="1"/>
</dbReference>
<reference evidence="9 10" key="1">
    <citation type="submission" date="2020-08" db="EMBL/GenBank/DDBJ databases">
        <title>Plant Genome Project.</title>
        <authorList>
            <person name="Zhang R.-G."/>
        </authorList>
    </citation>
    <scope>NUCLEOTIDE SEQUENCE [LARGE SCALE GENOMIC DNA]</scope>
    <source>
        <tissue evidence="9">Rhizome</tissue>
    </source>
</reference>
<organism evidence="9 10">
    <name type="scientific">Zingiber officinale</name>
    <name type="common">Ginger</name>
    <name type="synonym">Amomum zingiber</name>
    <dbReference type="NCBI Taxonomy" id="94328"/>
    <lineage>
        <taxon>Eukaryota</taxon>
        <taxon>Viridiplantae</taxon>
        <taxon>Streptophyta</taxon>
        <taxon>Embryophyta</taxon>
        <taxon>Tracheophyta</taxon>
        <taxon>Spermatophyta</taxon>
        <taxon>Magnoliopsida</taxon>
        <taxon>Liliopsida</taxon>
        <taxon>Zingiberales</taxon>
        <taxon>Zingiberaceae</taxon>
        <taxon>Zingiber</taxon>
    </lineage>
</organism>
<dbReference type="InterPro" id="IPR047258">
    <property type="entry name" value="C2C_MCTP_PRT_plant"/>
</dbReference>
<feature type="transmembrane region" description="Helical" evidence="7">
    <location>
        <begin position="922"/>
        <end position="955"/>
    </location>
</feature>
<keyword evidence="4" id="KW-0677">Repeat</keyword>
<feature type="domain" description="C2" evidence="8">
    <location>
        <begin position="501"/>
        <end position="620"/>
    </location>
</feature>
<dbReference type="PANTHER" id="PTHR31425:SF54">
    <property type="entry name" value="OS07G0483500 PROTEIN"/>
    <property type="match status" value="1"/>
</dbReference>
<keyword evidence="10" id="KW-1185">Reference proteome</keyword>
<dbReference type="EMBL" id="JACMSC010000005">
    <property type="protein sequence ID" value="KAG6521173.1"/>
    <property type="molecule type" value="Genomic_DNA"/>
</dbReference>
<proteinExistence type="inferred from homology"/>
<dbReference type="InterPro" id="IPR013583">
    <property type="entry name" value="MCTP_C"/>
</dbReference>
<dbReference type="SUPFAM" id="SSF49562">
    <property type="entry name" value="C2 domain (Calcium/lipid-binding domain, CaLB)"/>
    <property type="match status" value="4"/>
</dbReference>
<feature type="domain" description="C2" evidence="8">
    <location>
        <begin position="115"/>
        <end position="235"/>
    </location>
</feature>
<comment type="subcellular location">
    <subcellularLocation>
        <location evidence="1">Membrane</location>
        <topology evidence="1">Multi-pass membrane protein</topology>
    </subcellularLocation>
</comment>